<dbReference type="InterPro" id="IPR008593">
    <property type="entry name" value="Dam_MeTrfase"/>
</dbReference>
<dbReference type="EMBL" id="JAEUAK010000001">
    <property type="protein sequence ID" value="MBW9051006.1"/>
    <property type="molecule type" value="Genomic_DNA"/>
</dbReference>
<dbReference type="GO" id="GO:0032259">
    <property type="term" value="P:methylation"/>
    <property type="evidence" value="ECO:0007669"/>
    <property type="project" value="UniProtKB-KW"/>
</dbReference>
<dbReference type="Proteomes" id="UP000717752">
    <property type="component" value="Unassembled WGS sequence"/>
</dbReference>
<accession>A0ABS7GLY7</accession>
<reference evidence="1 2" key="1">
    <citation type="journal article" date="2021" name="MBio">
        <title>Poor Competitiveness of Bradyrhizobium in Pigeon Pea Root Colonization in Indian Soils.</title>
        <authorList>
            <person name="Chalasani D."/>
            <person name="Basu A."/>
            <person name="Pullabhotla S.V.S.R.N."/>
            <person name="Jorrin B."/>
            <person name="Neal A.L."/>
            <person name="Poole P.S."/>
            <person name="Podile A.R."/>
            <person name="Tkacz A."/>
        </authorList>
    </citation>
    <scope>NUCLEOTIDE SEQUENCE [LARGE SCALE GENOMIC DNA]</scope>
    <source>
        <strain evidence="1 2">HU56</strain>
    </source>
</reference>
<keyword evidence="2" id="KW-1185">Reference proteome</keyword>
<dbReference type="GO" id="GO:0008168">
    <property type="term" value="F:methyltransferase activity"/>
    <property type="evidence" value="ECO:0007669"/>
    <property type="project" value="UniProtKB-KW"/>
</dbReference>
<dbReference type="Pfam" id="PF05869">
    <property type="entry name" value="Dam"/>
    <property type="match status" value="1"/>
</dbReference>
<proteinExistence type="predicted"/>
<evidence type="ECO:0000313" key="2">
    <source>
        <dbReference type="Proteomes" id="UP000717752"/>
    </source>
</evidence>
<keyword evidence="1" id="KW-0489">Methyltransferase</keyword>
<gene>
    <name evidence="1" type="ORF">JNB85_01115</name>
</gene>
<evidence type="ECO:0000313" key="1">
    <source>
        <dbReference type="EMBL" id="MBW9051006.1"/>
    </source>
</evidence>
<comment type="caution">
    <text evidence="1">The sequence shown here is derived from an EMBL/GenBank/DDBJ whole genome shotgun (WGS) entry which is preliminary data.</text>
</comment>
<dbReference type="RefSeq" id="WP_220332554.1">
    <property type="nucleotide sequence ID" value="NZ_JAEUAK010000001.1"/>
</dbReference>
<name>A0ABS7GLY7_9HYPH</name>
<organism evidence="1 2">
    <name type="scientific">Rhizobium mesosinicum</name>
    <dbReference type="NCBI Taxonomy" id="335017"/>
    <lineage>
        <taxon>Bacteria</taxon>
        <taxon>Pseudomonadati</taxon>
        <taxon>Pseudomonadota</taxon>
        <taxon>Alphaproteobacteria</taxon>
        <taxon>Hyphomicrobiales</taxon>
        <taxon>Rhizobiaceae</taxon>
        <taxon>Rhizobium/Agrobacterium group</taxon>
        <taxon>Rhizobium</taxon>
    </lineage>
</organism>
<sequence>MGYWDTAGKSDEWYTPKHVFEALGCRFDLDVAAPRDATTHVPASNFIAEGGLERAWSGFVWMNPPFGGRNGLKPWLDKFFQHGNGIALTPDRTSAPWFHEAWTKADQVLFTPKLRFIRPDGTEGKSPSNGTALWATGEQASVALLNAAAKRLGILASPLRIVSSVVSN</sequence>
<keyword evidence="1" id="KW-0808">Transferase</keyword>
<protein>
    <submittedName>
        <fullName evidence="1">Adenine methyltransferase</fullName>
    </submittedName>
</protein>